<feature type="binding site" evidence="3">
    <location>
        <position position="104"/>
    </location>
    <ligand>
        <name>substrate</name>
    </ligand>
</feature>
<organism evidence="5 6">
    <name type="scientific">Martelella mediterranea DSM 17316</name>
    <dbReference type="NCBI Taxonomy" id="1122214"/>
    <lineage>
        <taxon>Bacteria</taxon>
        <taxon>Pseudomonadati</taxon>
        <taxon>Pseudomonadota</taxon>
        <taxon>Alphaproteobacteria</taxon>
        <taxon>Hyphomicrobiales</taxon>
        <taxon>Aurantimonadaceae</taxon>
        <taxon>Martelella</taxon>
    </lineage>
</organism>
<dbReference type="Proteomes" id="UP000191135">
    <property type="component" value="Chromosome"/>
</dbReference>
<dbReference type="EMBL" id="CP020330">
    <property type="protein sequence ID" value="AQZ50349.1"/>
    <property type="molecule type" value="Genomic_DNA"/>
</dbReference>
<name>A0A1U9YY28_9HYPH</name>
<dbReference type="InterPro" id="IPR005511">
    <property type="entry name" value="SMP-30"/>
</dbReference>
<keyword evidence="3" id="KW-0862">Zinc</keyword>
<evidence type="ECO:0000259" key="4">
    <source>
        <dbReference type="Pfam" id="PF08450"/>
    </source>
</evidence>
<dbReference type="KEGG" id="mmed:Mame_00975"/>
<feature type="active site" description="Proton donor/acceptor" evidence="2">
    <location>
        <position position="202"/>
    </location>
</feature>
<feature type="binding site" evidence="3">
    <location>
        <position position="151"/>
    </location>
    <ligand>
        <name>a divalent metal cation</name>
        <dbReference type="ChEBI" id="CHEBI:60240"/>
    </ligand>
</feature>
<sequence length="294" mass="31676">MITETVFEGRILVTDRMSLGEGPGYDRDTDMIWWFDINASKLHLLNASTRERRIIQLPEMASALAVVDEHRQVISTETGLYFRDTSTGALSLHVAIEADNAVTRSNDARVHASGAFWVSTMGKNAETGAGAIYHVLEGVVTKLFDKITIPNAICFSPDGATGYYVDTDVNQLMSVPIAPETGLPTGPASVFIDTAHMAGGMDGAVCDGDGNIWNARFGAGVLDQFDPAGKLKARYQLPARQPTCPAFIGRDGGWMMVTSAAQDTRVEEEPNAGNTFALVTGAKPRFDPAYRAGR</sequence>
<feature type="binding site" evidence="3">
    <location>
        <position position="21"/>
    </location>
    <ligand>
        <name>a divalent metal cation</name>
        <dbReference type="ChEBI" id="CHEBI:60240"/>
    </ligand>
</feature>
<evidence type="ECO:0000256" key="1">
    <source>
        <dbReference type="ARBA" id="ARBA00008853"/>
    </source>
</evidence>
<evidence type="ECO:0000256" key="2">
    <source>
        <dbReference type="PIRSR" id="PIRSR605511-1"/>
    </source>
</evidence>
<dbReference type="Pfam" id="PF08450">
    <property type="entry name" value="SGL"/>
    <property type="match status" value="1"/>
</dbReference>
<dbReference type="Gene3D" id="2.120.10.30">
    <property type="entry name" value="TolB, C-terminal domain"/>
    <property type="match status" value="1"/>
</dbReference>
<feature type="binding site" evidence="3">
    <location>
        <position position="202"/>
    </location>
    <ligand>
        <name>a divalent metal cation</name>
        <dbReference type="ChEBI" id="CHEBI:60240"/>
    </ligand>
</feature>
<proteinExistence type="inferred from homology"/>
<dbReference type="AlphaFoldDB" id="A0A1U9YY28"/>
<dbReference type="RefSeq" id="WP_018064870.1">
    <property type="nucleotide sequence ID" value="NZ_AQWH01000009.1"/>
</dbReference>
<evidence type="ECO:0000313" key="6">
    <source>
        <dbReference type="Proteomes" id="UP000191135"/>
    </source>
</evidence>
<evidence type="ECO:0000313" key="5">
    <source>
        <dbReference type="EMBL" id="AQZ50349.1"/>
    </source>
</evidence>
<accession>A0A1U9YY28</accession>
<dbReference type="InterPro" id="IPR013658">
    <property type="entry name" value="SGL"/>
</dbReference>
<feature type="domain" description="SMP-30/Gluconolactonase/LRE-like region" evidence="4">
    <location>
        <begin position="19"/>
        <end position="260"/>
    </location>
</feature>
<comment type="similarity">
    <text evidence="1">Belongs to the SMP-30/CGR1 family.</text>
</comment>
<comment type="cofactor">
    <cofactor evidence="3">
        <name>Zn(2+)</name>
        <dbReference type="ChEBI" id="CHEBI:29105"/>
    </cofactor>
    <text evidence="3">Binds 1 divalent metal cation per subunit.</text>
</comment>
<dbReference type="PANTHER" id="PTHR10907">
    <property type="entry name" value="REGUCALCIN"/>
    <property type="match status" value="1"/>
</dbReference>
<dbReference type="GO" id="GO:0005509">
    <property type="term" value="F:calcium ion binding"/>
    <property type="evidence" value="ECO:0007669"/>
    <property type="project" value="TreeGrafter"/>
</dbReference>
<keyword evidence="5" id="KW-0378">Hydrolase</keyword>
<dbReference type="GO" id="GO:0050021">
    <property type="term" value="F:L-arabinonolactonase activity"/>
    <property type="evidence" value="ECO:0007669"/>
    <property type="project" value="UniProtKB-EC"/>
</dbReference>
<dbReference type="PANTHER" id="PTHR10907:SF47">
    <property type="entry name" value="REGUCALCIN"/>
    <property type="match status" value="1"/>
</dbReference>
<gene>
    <name evidence="5" type="primary">araB_4</name>
    <name evidence="5" type="ORF">Mame_00975</name>
</gene>
<protein>
    <submittedName>
        <fullName evidence="5">L-arabinolactonase</fullName>
        <ecNumber evidence="5">3.1.1.15</ecNumber>
    </submittedName>
</protein>
<dbReference type="InterPro" id="IPR011042">
    <property type="entry name" value="6-blade_b-propeller_TolB-like"/>
</dbReference>
<keyword evidence="6" id="KW-1185">Reference proteome</keyword>
<feature type="binding site" evidence="3">
    <location>
        <position position="106"/>
    </location>
    <ligand>
        <name>substrate</name>
    </ligand>
</feature>
<dbReference type="GO" id="GO:0004341">
    <property type="term" value="F:gluconolactonase activity"/>
    <property type="evidence" value="ECO:0007669"/>
    <property type="project" value="TreeGrafter"/>
</dbReference>
<dbReference type="PRINTS" id="PR01790">
    <property type="entry name" value="SMP30FAMILY"/>
</dbReference>
<dbReference type="SUPFAM" id="SSF63829">
    <property type="entry name" value="Calcium-dependent phosphotriesterase"/>
    <property type="match status" value="1"/>
</dbReference>
<reference evidence="5 6" key="1">
    <citation type="submission" date="2017-03" db="EMBL/GenBank/DDBJ databases">
        <title>Foreign affairs: Plasmid Transfer between Roseobacters and Rhizobia.</title>
        <authorList>
            <person name="Bartling P."/>
            <person name="Bunk B."/>
            <person name="Overmann J."/>
            <person name="Brinkmann H."/>
            <person name="Petersen J."/>
        </authorList>
    </citation>
    <scope>NUCLEOTIDE SEQUENCE [LARGE SCALE GENOMIC DNA]</scope>
    <source>
        <strain evidence="5 6">MACL11</strain>
    </source>
</reference>
<dbReference type="EC" id="3.1.1.15" evidence="5"/>
<dbReference type="eggNOG" id="COG3386">
    <property type="taxonomic scope" value="Bacteria"/>
</dbReference>
<dbReference type="STRING" id="1122214.Mame_00975"/>
<dbReference type="GO" id="GO:0019853">
    <property type="term" value="P:L-ascorbic acid biosynthetic process"/>
    <property type="evidence" value="ECO:0007669"/>
    <property type="project" value="TreeGrafter"/>
</dbReference>
<dbReference type="OrthoDB" id="2633250at2"/>
<keyword evidence="3" id="KW-0479">Metal-binding</keyword>
<evidence type="ECO:0000256" key="3">
    <source>
        <dbReference type="PIRSR" id="PIRSR605511-2"/>
    </source>
</evidence>